<gene>
    <name evidence="1" type="ORF">PEPS_32000</name>
</gene>
<dbReference type="Proteomes" id="UP001354989">
    <property type="component" value="Plasmid pPP1"/>
</dbReference>
<dbReference type="EMBL" id="AP025293">
    <property type="protein sequence ID" value="BDD00920.1"/>
    <property type="molecule type" value="Genomic_DNA"/>
</dbReference>
<geneLocation type="plasmid" evidence="1 2">
    <name>pPP1</name>
</geneLocation>
<proteinExistence type="predicted"/>
<sequence>MISLLTFKEALKTAKSVFKNFPSYGEFLSFKHALKDKNPEHFECSGFFYA</sequence>
<name>A0ABN6LCQ8_9BACT</name>
<keyword evidence="1" id="KW-0614">Plasmid</keyword>
<reference evidence="1 2" key="1">
    <citation type="submission" date="2021-12" db="EMBL/GenBank/DDBJ databases">
        <title>Genome sequencing of bacteria with rrn-lacking chromosome and rrn-plasmid.</title>
        <authorList>
            <person name="Anda M."/>
            <person name="Iwasaki W."/>
        </authorList>
    </citation>
    <scope>NUCLEOTIDE SEQUENCE [LARGE SCALE GENOMIC DNA]</scope>
    <source>
        <strain evidence="1 2">NBRC 101262</strain>
        <plasmid evidence="1 2">pPP1</plasmid>
    </source>
</reference>
<accession>A0ABN6LCQ8</accession>
<keyword evidence="2" id="KW-1185">Reference proteome</keyword>
<organism evidence="1 2">
    <name type="scientific">Persicobacter psychrovividus</name>
    <dbReference type="NCBI Taxonomy" id="387638"/>
    <lineage>
        <taxon>Bacteria</taxon>
        <taxon>Pseudomonadati</taxon>
        <taxon>Bacteroidota</taxon>
        <taxon>Cytophagia</taxon>
        <taxon>Cytophagales</taxon>
        <taxon>Persicobacteraceae</taxon>
        <taxon>Persicobacter</taxon>
    </lineage>
</organism>
<evidence type="ECO:0000313" key="1">
    <source>
        <dbReference type="EMBL" id="BDD00920.1"/>
    </source>
</evidence>
<evidence type="ECO:0008006" key="3">
    <source>
        <dbReference type="Google" id="ProtNLM"/>
    </source>
</evidence>
<evidence type="ECO:0000313" key="2">
    <source>
        <dbReference type="Proteomes" id="UP001354989"/>
    </source>
</evidence>
<protein>
    <recommendedName>
        <fullName evidence="3">Restriction endonuclease</fullName>
    </recommendedName>
</protein>